<dbReference type="EMBL" id="QOCE01000025">
    <property type="protein sequence ID" value="RBW56805.1"/>
    <property type="molecule type" value="Genomic_DNA"/>
</dbReference>
<proteinExistence type="predicted"/>
<evidence type="ECO:0000313" key="1">
    <source>
        <dbReference type="EMBL" id="RBW56805.1"/>
    </source>
</evidence>
<dbReference type="RefSeq" id="WP_113823086.1">
    <property type="nucleotide sequence ID" value="NZ_QOCE01000025.1"/>
</dbReference>
<dbReference type="AlphaFoldDB" id="A0A366X0H3"/>
<dbReference type="Proteomes" id="UP000252706">
    <property type="component" value="Unassembled WGS sequence"/>
</dbReference>
<comment type="caution">
    <text evidence="1">The sequence shown here is derived from an EMBL/GenBank/DDBJ whole genome shotgun (WGS) entry which is preliminary data.</text>
</comment>
<reference evidence="1 2" key="1">
    <citation type="submission" date="2018-07" db="EMBL/GenBank/DDBJ databases">
        <title>Modular assembly of carbohydrate-degrading microbial communities in the ocean.</title>
        <authorList>
            <person name="Enke T.N."/>
            <person name="Datta M.S."/>
            <person name="Schwartzman J.A."/>
            <person name="Cermak N."/>
            <person name="Schmitz D.A."/>
            <person name="Barrere J."/>
            <person name="Cordero O.X."/>
        </authorList>
    </citation>
    <scope>NUCLEOTIDE SEQUENCE [LARGE SCALE GENOMIC DNA]</scope>
    <source>
        <strain evidence="1 2">C3M10</strain>
    </source>
</reference>
<gene>
    <name evidence="1" type="ORF">DS909_08865</name>
</gene>
<organism evidence="1 2">
    <name type="scientific">Phaeobacter gallaeciensis</name>
    <dbReference type="NCBI Taxonomy" id="60890"/>
    <lineage>
        <taxon>Bacteria</taxon>
        <taxon>Pseudomonadati</taxon>
        <taxon>Pseudomonadota</taxon>
        <taxon>Alphaproteobacteria</taxon>
        <taxon>Rhodobacterales</taxon>
        <taxon>Roseobacteraceae</taxon>
        <taxon>Phaeobacter</taxon>
    </lineage>
</organism>
<sequence>MPFDMTNQEPNRPQIDRDAAALAVQNELGRPLTWLEYVKVWNAATSAMGREDYLSREQVPV</sequence>
<evidence type="ECO:0000313" key="2">
    <source>
        <dbReference type="Proteomes" id="UP000252706"/>
    </source>
</evidence>
<name>A0A366X0H3_9RHOB</name>
<accession>A0A366X0H3</accession>
<protein>
    <submittedName>
        <fullName evidence="1">Uncharacterized protein</fullName>
    </submittedName>
</protein>